<accession>A0ABS5GAW2</accession>
<reference evidence="2" key="1">
    <citation type="journal article" date="2021" name="ISME J.">
        <title>Evolutionary origin and ecological implication of a unique nif island in free-living Bradyrhizobium lineages.</title>
        <authorList>
            <person name="Tao J."/>
        </authorList>
    </citation>
    <scope>NUCLEOTIDE SEQUENCE [LARGE SCALE GENOMIC DNA]</scope>
    <source>
        <strain evidence="2">SZCCT0094</strain>
    </source>
</reference>
<dbReference type="Proteomes" id="UP001314635">
    <property type="component" value="Unassembled WGS sequence"/>
</dbReference>
<organism evidence="1 2">
    <name type="scientific">Bradyrhizobium denitrificans</name>
    <dbReference type="NCBI Taxonomy" id="2734912"/>
    <lineage>
        <taxon>Bacteria</taxon>
        <taxon>Pseudomonadati</taxon>
        <taxon>Pseudomonadota</taxon>
        <taxon>Alphaproteobacteria</taxon>
        <taxon>Hyphomicrobiales</taxon>
        <taxon>Nitrobacteraceae</taxon>
        <taxon>Bradyrhizobium</taxon>
    </lineage>
</organism>
<name>A0ABS5GAW2_9BRAD</name>
<comment type="caution">
    <text evidence="1">The sequence shown here is derived from an EMBL/GenBank/DDBJ whole genome shotgun (WGS) entry which is preliminary data.</text>
</comment>
<dbReference type="RefSeq" id="WP_211400738.1">
    <property type="nucleotide sequence ID" value="NZ_JAFCLK010000021.1"/>
</dbReference>
<evidence type="ECO:0000313" key="1">
    <source>
        <dbReference type="EMBL" id="MBR1138465.1"/>
    </source>
</evidence>
<keyword evidence="2" id="KW-1185">Reference proteome</keyword>
<evidence type="ECO:0000313" key="2">
    <source>
        <dbReference type="Proteomes" id="UP001314635"/>
    </source>
</evidence>
<protein>
    <submittedName>
        <fullName evidence="1">Uncharacterized protein</fullName>
    </submittedName>
</protein>
<gene>
    <name evidence="1" type="ORF">JQ619_22095</name>
</gene>
<proteinExistence type="predicted"/>
<sequence length="90" mass="9862">MLKRTEKSARKSIARSALEQELAEAVRTSTPECEGFLAVFVEKIAPKERGGPNWAVKGVRYGSADRERSQAALSTVVVARQQEVDLGDET</sequence>
<dbReference type="EMBL" id="JAFCLK010000021">
    <property type="protein sequence ID" value="MBR1138465.1"/>
    <property type="molecule type" value="Genomic_DNA"/>
</dbReference>